<dbReference type="OrthoDB" id="9799092at2"/>
<evidence type="ECO:0000259" key="1">
    <source>
        <dbReference type="PROSITE" id="PS51186"/>
    </source>
</evidence>
<dbReference type="GO" id="GO:0016301">
    <property type="term" value="F:kinase activity"/>
    <property type="evidence" value="ECO:0007669"/>
    <property type="project" value="UniProtKB-KW"/>
</dbReference>
<dbReference type="Proteomes" id="UP000186808">
    <property type="component" value="Unassembled WGS sequence"/>
</dbReference>
<dbReference type="Gene3D" id="3.40.630.30">
    <property type="match status" value="1"/>
</dbReference>
<dbReference type="InterPro" id="IPR007344">
    <property type="entry name" value="GrpB/CoaE"/>
</dbReference>
<proteinExistence type="predicted"/>
<evidence type="ECO:0000313" key="2">
    <source>
        <dbReference type="EMBL" id="SIR48845.1"/>
    </source>
</evidence>
<dbReference type="Pfam" id="PF00583">
    <property type="entry name" value="Acetyltransf_1"/>
    <property type="match status" value="1"/>
</dbReference>
<dbReference type="GO" id="GO:0016747">
    <property type="term" value="F:acyltransferase activity, transferring groups other than amino-acyl groups"/>
    <property type="evidence" value="ECO:0007669"/>
    <property type="project" value="InterPro"/>
</dbReference>
<reference evidence="2 4" key="1">
    <citation type="submission" date="2017-01" db="EMBL/GenBank/DDBJ databases">
        <authorList>
            <person name="Varghese N."/>
            <person name="Submissions S."/>
        </authorList>
    </citation>
    <scope>NUCLEOTIDE SEQUENCE [LARGE SCALE GENOMIC DNA]</scope>
    <source>
        <strain evidence="2 4">ATCC 33342</strain>
    </source>
</reference>
<protein>
    <submittedName>
        <fullName evidence="3">Dephospho-CoA kinase/protein folding accessory domain-containing protein</fullName>
    </submittedName>
    <submittedName>
        <fullName evidence="2">GrpB domain, predicted nucleotidyltransferase, UPF0157 family</fullName>
    </submittedName>
</protein>
<dbReference type="PANTHER" id="PTHR34822">
    <property type="entry name" value="GRPB DOMAIN PROTEIN (AFU_ORTHOLOGUE AFUA_1G01530)"/>
    <property type="match status" value="1"/>
</dbReference>
<dbReference type="InterPro" id="IPR000182">
    <property type="entry name" value="GNAT_dom"/>
</dbReference>
<dbReference type="InterPro" id="IPR016181">
    <property type="entry name" value="Acyl_CoA_acyltransferase"/>
</dbReference>
<dbReference type="AlphaFoldDB" id="A0A377GIZ7"/>
<reference evidence="3 5" key="2">
    <citation type="submission" date="2018-06" db="EMBL/GenBank/DDBJ databases">
        <authorList>
            <consortium name="Pathogen Informatics"/>
            <person name="Doyle S."/>
        </authorList>
    </citation>
    <scope>NUCLEOTIDE SEQUENCE [LARGE SCALE GENOMIC DNA]</scope>
    <source>
        <strain evidence="3 5">NCTC11401</strain>
    </source>
</reference>
<dbReference type="PANTHER" id="PTHR34822:SF1">
    <property type="entry name" value="GRPB FAMILY PROTEIN"/>
    <property type="match status" value="1"/>
</dbReference>
<keyword evidence="3" id="KW-0418">Kinase</keyword>
<dbReference type="EMBL" id="FTNL01000013">
    <property type="protein sequence ID" value="SIR48845.1"/>
    <property type="molecule type" value="Genomic_DNA"/>
</dbReference>
<accession>A0A377GIZ7</accession>
<organism evidence="3 5">
    <name type="scientific">Fluoribacter gormanii</name>
    <dbReference type="NCBI Taxonomy" id="464"/>
    <lineage>
        <taxon>Bacteria</taxon>
        <taxon>Pseudomonadati</taxon>
        <taxon>Pseudomonadota</taxon>
        <taxon>Gammaproteobacteria</taxon>
        <taxon>Legionellales</taxon>
        <taxon>Legionellaceae</taxon>
        <taxon>Fluoribacter</taxon>
    </lineage>
</organism>
<keyword evidence="3" id="KW-0808">Transferase</keyword>
<dbReference type="RefSeq" id="WP_058469122.1">
    <property type="nucleotide sequence ID" value="NZ_CAAAIX010000034.1"/>
</dbReference>
<keyword evidence="4" id="KW-1185">Reference proteome</keyword>
<dbReference type="CDD" id="cd04301">
    <property type="entry name" value="NAT_SF"/>
    <property type="match status" value="1"/>
</dbReference>
<name>A0A377GIZ7_9GAMM</name>
<gene>
    <name evidence="3" type="ORF">NCTC11401_01638</name>
    <name evidence="2" type="ORF">SAMN05421777_11372</name>
</gene>
<sequence length="313" mass="36254">MNRGVEVVPYNPLWPELFAEEAHQIKQALGDNCIEIHHIGSTSVAGLSAKPIIDILPVVQDILLVDKASKNMERIGYSTMGEYGIPFRRYFQKGAAIRSHNVHVFEKNNSEIARHLNFRDWMRAHPDDRDAYGTLKITLAKQFPNDITAYCLGKEDFITNIDARAGFTNLRIVKALSPLEWQLVRTFRQTYFFDKVPISDPYTWTFDHKNHIHFVLYKGTTLVGYAHIQLWPSQRAALRIIVIDEAYRNKGIGSNFLNLVEEWLKHTGVIQLHIQSSPEALSFYLHHQYIYMSFDDPDHHERDPRDIEIGKKL</sequence>
<evidence type="ECO:0000313" key="5">
    <source>
        <dbReference type="Proteomes" id="UP000254374"/>
    </source>
</evidence>
<dbReference type="Proteomes" id="UP000254374">
    <property type="component" value="Unassembled WGS sequence"/>
</dbReference>
<dbReference type="Pfam" id="PF04229">
    <property type="entry name" value="GrpB"/>
    <property type="match status" value="1"/>
</dbReference>
<dbReference type="SUPFAM" id="SSF55729">
    <property type="entry name" value="Acyl-CoA N-acyltransferases (Nat)"/>
    <property type="match status" value="1"/>
</dbReference>
<feature type="domain" description="N-acetyltransferase" evidence="1">
    <location>
        <begin position="171"/>
        <end position="313"/>
    </location>
</feature>
<dbReference type="InterPro" id="IPR043519">
    <property type="entry name" value="NT_sf"/>
</dbReference>
<dbReference type="EMBL" id="UGGV01000001">
    <property type="protein sequence ID" value="STO24820.1"/>
    <property type="molecule type" value="Genomic_DNA"/>
</dbReference>
<evidence type="ECO:0000313" key="3">
    <source>
        <dbReference type="EMBL" id="STO24820.1"/>
    </source>
</evidence>
<evidence type="ECO:0000313" key="4">
    <source>
        <dbReference type="Proteomes" id="UP000186808"/>
    </source>
</evidence>
<dbReference type="SUPFAM" id="SSF81301">
    <property type="entry name" value="Nucleotidyltransferase"/>
    <property type="match status" value="1"/>
</dbReference>
<dbReference type="PROSITE" id="PS51186">
    <property type="entry name" value="GNAT"/>
    <property type="match status" value="1"/>
</dbReference>
<dbReference type="Gene3D" id="3.30.460.10">
    <property type="entry name" value="Beta Polymerase, domain 2"/>
    <property type="match status" value="1"/>
</dbReference>
<dbReference type="STRING" id="464.Lgor_2798"/>